<dbReference type="InterPro" id="IPR015422">
    <property type="entry name" value="PyrdxlP-dep_Trfase_small"/>
</dbReference>
<protein>
    <recommendedName>
        <fullName evidence="2">Aminotransferase DegT</fullName>
    </recommendedName>
</protein>
<accession>X1HLE2</accession>
<dbReference type="InterPro" id="IPR015424">
    <property type="entry name" value="PyrdxlP-dep_Trfase"/>
</dbReference>
<gene>
    <name evidence="1" type="ORF">S03H2_32267</name>
</gene>
<dbReference type="AlphaFoldDB" id="X1HLE2"/>
<evidence type="ECO:0008006" key="2">
    <source>
        <dbReference type="Google" id="ProtNLM"/>
    </source>
</evidence>
<dbReference type="Gene3D" id="3.90.1150.10">
    <property type="entry name" value="Aspartate Aminotransferase, domain 1"/>
    <property type="match status" value="1"/>
</dbReference>
<evidence type="ECO:0000313" key="1">
    <source>
        <dbReference type="EMBL" id="GAH54649.1"/>
    </source>
</evidence>
<organism evidence="1">
    <name type="scientific">marine sediment metagenome</name>
    <dbReference type="NCBI Taxonomy" id="412755"/>
    <lineage>
        <taxon>unclassified sequences</taxon>
        <taxon>metagenomes</taxon>
        <taxon>ecological metagenomes</taxon>
    </lineage>
</organism>
<name>X1HLE2_9ZZZZ</name>
<dbReference type="SUPFAM" id="SSF53383">
    <property type="entry name" value="PLP-dependent transferases"/>
    <property type="match status" value="1"/>
</dbReference>
<proteinExistence type="predicted"/>
<dbReference type="EMBL" id="BARU01019602">
    <property type="protein sequence ID" value="GAH54649.1"/>
    <property type="molecule type" value="Genomic_DNA"/>
</dbReference>
<feature type="non-terminal residue" evidence="1">
    <location>
        <position position="1"/>
    </location>
</feature>
<comment type="caution">
    <text evidence="1">The sequence shown here is derived from an EMBL/GenBank/DDBJ whole genome shotgun (WGS) entry which is preliminary data.</text>
</comment>
<reference evidence="1" key="1">
    <citation type="journal article" date="2014" name="Front. Microbiol.">
        <title>High frequency of phylogenetically diverse reductive dehalogenase-homologous genes in deep subseafloor sedimentary metagenomes.</title>
        <authorList>
            <person name="Kawai M."/>
            <person name="Futagami T."/>
            <person name="Toyoda A."/>
            <person name="Takaki Y."/>
            <person name="Nishi S."/>
            <person name="Hori S."/>
            <person name="Arai W."/>
            <person name="Tsubouchi T."/>
            <person name="Morono Y."/>
            <person name="Uchiyama I."/>
            <person name="Ito T."/>
            <person name="Fujiyama A."/>
            <person name="Inagaki F."/>
            <person name="Takami H."/>
        </authorList>
    </citation>
    <scope>NUCLEOTIDE SEQUENCE</scope>
    <source>
        <strain evidence="1">Expedition CK06-06</strain>
    </source>
</reference>
<sequence length="72" mass="8457">FELIRNGVKPRKYFFPLTVNFKYFKRTGVDLMEKYGLKTAADIADRVLCLPIYSDLDMTIVDKIIKIIKQKI</sequence>